<organism evidence="1 2">
    <name type="scientific">Panagrolaimus sp. PS1159</name>
    <dbReference type="NCBI Taxonomy" id="55785"/>
    <lineage>
        <taxon>Eukaryota</taxon>
        <taxon>Metazoa</taxon>
        <taxon>Ecdysozoa</taxon>
        <taxon>Nematoda</taxon>
        <taxon>Chromadorea</taxon>
        <taxon>Rhabditida</taxon>
        <taxon>Tylenchina</taxon>
        <taxon>Panagrolaimomorpha</taxon>
        <taxon>Panagrolaimoidea</taxon>
        <taxon>Panagrolaimidae</taxon>
        <taxon>Panagrolaimus</taxon>
    </lineage>
</organism>
<sequence>MFKTDVEEYLKENKLSIEEAQQRVNTNLRKYKVVEQNLTAQKEKIEENEPEFAVGRELLAKMKEALEDENYEWPMEIQYPLAEQIYAKAYVDKFETLTIVLGTGSFADITIEEADKMFTKNLNDINRLTSQLAEEIDFIKDQVTTSEVNVAHLYNYNVNLKKAAAGIEDKKP</sequence>
<evidence type="ECO:0000313" key="2">
    <source>
        <dbReference type="WBParaSite" id="PS1159_v2.g17844.t1"/>
    </source>
</evidence>
<accession>A0AC35FJ39</accession>
<name>A0AC35FJ39_9BILA</name>
<dbReference type="Proteomes" id="UP000887580">
    <property type="component" value="Unplaced"/>
</dbReference>
<dbReference type="WBParaSite" id="PS1159_v2.g17844.t1">
    <property type="protein sequence ID" value="PS1159_v2.g17844.t1"/>
    <property type="gene ID" value="PS1159_v2.g17844"/>
</dbReference>
<proteinExistence type="predicted"/>
<evidence type="ECO:0000313" key="1">
    <source>
        <dbReference type="Proteomes" id="UP000887580"/>
    </source>
</evidence>
<protein>
    <submittedName>
        <fullName evidence="2">Prefoldin subunit 3</fullName>
    </submittedName>
</protein>
<reference evidence="2" key="1">
    <citation type="submission" date="2022-11" db="UniProtKB">
        <authorList>
            <consortium name="WormBaseParasite"/>
        </authorList>
    </citation>
    <scope>IDENTIFICATION</scope>
</reference>